<dbReference type="InterPro" id="IPR013126">
    <property type="entry name" value="Hsp_70_fam"/>
</dbReference>
<dbReference type="InterPro" id="IPR029047">
    <property type="entry name" value="HSP70_peptide-bd_sf"/>
</dbReference>
<dbReference type="SUPFAM" id="SSF53067">
    <property type="entry name" value="Actin-like ATPase domain"/>
    <property type="match status" value="2"/>
</dbReference>
<accession>A0ABQ1MEB2</accession>
<dbReference type="PROSITE" id="PS01036">
    <property type="entry name" value="HSP70_3"/>
    <property type="match status" value="1"/>
</dbReference>
<organism evidence="4 5">
    <name type="scientific">Asaia siamensis</name>
    <dbReference type="NCBI Taxonomy" id="110479"/>
    <lineage>
        <taxon>Bacteria</taxon>
        <taxon>Pseudomonadati</taxon>
        <taxon>Pseudomonadota</taxon>
        <taxon>Alphaproteobacteria</taxon>
        <taxon>Acetobacterales</taxon>
        <taxon>Acetobacteraceae</taxon>
        <taxon>Asaia</taxon>
    </lineage>
</organism>
<reference evidence="5" key="1">
    <citation type="journal article" date="2019" name="Int. J. Syst. Evol. Microbiol.">
        <title>The Global Catalogue of Microorganisms (GCM) 10K type strain sequencing project: providing services to taxonomists for standard genome sequencing and annotation.</title>
        <authorList>
            <consortium name="The Broad Institute Genomics Platform"/>
            <consortium name="The Broad Institute Genome Sequencing Center for Infectious Disease"/>
            <person name="Wu L."/>
            <person name="Ma J."/>
        </authorList>
    </citation>
    <scope>NUCLEOTIDE SEQUENCE [LARGE SCALE GENOMIC DNA]</scope>
    <source>
        <strain evidence="5">CCM 7132</strain>
    </source>
</reference>
<name>A0ABQ1MEB2_9PROT</name>
<dbReference type="PROSITE" id="PS00329">
    <property type="entry name" value="HSP70_2"/>
    <property type="match status" value="1"/>
</dbReference>
<evidence type="ECO:0000256" key="3">
    <source>
        <dbReference type="ARBA" id="ARBA00022840"/>
    </source>
</evidence>
<dbReference type="Gene3D" id="2.60.34.10">
    <property type="entry name" value="Substrate Binding Domain Of DNAk, Chain A, domain 1"/>
    <property type="match status" value="1"/>
</dbReference>
<dbReference type="SUPFAM" id="SSF100920">
    <property type="entry name" value="Heat shock protein 70kD (HSP70), peptide-binding domain"/>
    <property type="match status" value="1"/>
</dbReference>
<gene>
    <name evidence="4" type="ORF">GCM10007207_26060</name>
</gene>
<dbReference type="Gene3D" id="3.90.640.10">
    <property type="entry name" value="Actin, Chain A, domain 4"/>
    <property type="match status" value="1"/>
</dbReference>
<dbReference type="InterPro" id="IPR018181">
    <property type="entry name" value="Heat_shock_70_CS"/>
</dbReference>
<dbReference type="PRINTS" id="PR00301">
    <property type="entry name" value="HEATSHOCK70"/>
</dbReference>
<proteinExistence type="inferred from homology"/>
<keyword evidence="2" id="KW-0547">Nucleotide-binding</keyword>
<keyword evidence="5" id="KW-1185">Reference proteome</keyword>
<sequence length="432" mass="47527">MAAARIAGLEALRLVNEPTAAALAFGLESRDEGQFLVLDLGGGTFDVSLLNKFEGIMEIRASCGDSNLGGNDFRDLIAALFLADQRIEASSLSPESYAQLIRAAESLKQALTTQDIAQERFHIASEPVEWTLSRERFEENATPLLTRLRAPVVRVMSDTSAEAAEIDEIILVGGASRMPLVRALVTRLFHRFPLAHPRPDHLIGLGATVQAGLVQRDSALEDLMMTDVCPFTLGTSTQDGHTHENIMSVIIERNSIIPISRTRHYVPLVDGQAHILFDILQGENIRPEMNVTLGDVFVALPTGITRKDRVSVCFTYDVSGALEVEILVEKTGALTRKIFAGQSGLSPEDIEKRFVALQQIKLAPRDQIANHALVARAERLYAESVGERRDLIGNELMRFLARVGKVPLREVAETRAQFGAWLDAMERNLPFA</sequence>
<evidence type="ECO:0000256" key="1">
    <source>
        <dbReference type="ARBA" id="ARBA00007381"/>
    </source>
</evidence>
<dbReference type="Proteomes" id="UP000637769">
    <property type="component" value="Unassembled WGS sequence"/>
</dbReference>
<comment type="caution">
    <text evidence="4">The sequence shown here is derived from an EMBL/GenBank/DDBJ whole genome shotgun (WGS) entry which is preliminary data.</text>
</comment>
<evidence type="ECO:0000313" key="4">
    <source>
        <dbReference type="EMBL" id="GGC39338.1"/>
    </source>
</evidence>
<protein>
    <submittedName>
        <fullName evidence="4">Molecular chaperone HscC</fullName>
    </submittedName>
</protein>
<comment type="similarity">
    <text evidence="1">Belongs to the heat shock protein 70 family.</text>
</comment>
<dbReference type="Pfam" id="PF00012">
    <property type="entry name" value="HSP70"/>
    <property type="match status" value="1"/>
</dbReference>
<evidence type="ECO:0000256" key="2">
    <source>
        <dbReference type="ARBA" id="ARBA00022741"/>
    </source>
</evidence>
<dbReference type="EMBL" id="BMCH01000008">
    <property type="protein sequence ID" value="GGC39338.1"/>
    <property type="molecule type" value="Genomic_DNA"/>
</dbReference>
<dbReference type="PANTHER" id="PTHR19375">
    <property type="entry name" value="HEAT SHOCK PROTEIN 70KDA"/>
    <property type="match status" value="1"/>
</dbReference>
<keyword evidence="3" id="KW-0067">ATP-binding</keyword>
<dbReference type="Gene3D" id="3.30.420.40">
    <property type="match status" value="2"/>
</dbReference>
<evidence type="ECO:0000313" key="5">
    <source>
        <dbReference type="Proteomes" id="UP000637769"/>
    </source>
</evidence>
<dbReference type="InterPro" id="IPR043129">
    <property type="entry name" value="ATPase_NBD"/>
</dbReference>